<dbReference type="EMBL" id="JACHFM010000001">
    <property type="protein sequence ID" value="MBB5220461.1"/>
    <property type="molecule type" value="Genomic_DNA"/>
</dbReference>
<protein>
    <submittedName>
        <fullName evidence="2">Uncharacterized protein</fullName>
    </submittedName>
</protein>
<dbReference type="AlphaFoldDB" id="A0A840SM82"/>
<sequence>MIHPDRLIRWGALGAVALLVRAITREAREQRSVILLPPPGATPRRRARRRPMVHWDHAEEPAGPPSAR</sequence>
<evidence type="ECO:0000313" key="3">
    <source>
        <dbReference type="Proteomes" id="UP000549457"/>
    </source>
</evidence>
<comment type="caution">
    <text evidence="2">The sequence shown here is derived from an EMBL/GenBank/DDBJ whole genome shotgun (WGS) entry which is preliminary data.</text>
</comment>
<accession>A0A840SM82</accession>
<name>A0A840SM82_9RHOB</name>
<evidence type="ECO:0000256" key="1">
    <source>
        <dbReference type="SAM" id="MobiDB-lite"/>
    </source>
</evidence>
<proteinExistence type="predicted"/>
<reference evidence="2 3" key="1">
    <citation type="submission" date="2020-08" db="EMBL/GenBank/DDBJ databases">
        <title>Genomic Encyclopedia of Type Strains, Phase IV (KMG-IV): sequencing the most valuable type-strain genomes for metagenomic binning, comparative biology and taxonomic classification.</title>
        <authorList>
            <person name="Goeker M."/>
        </authorList>
    </citation>
    <scope>NUCLEOTIDE SEQUENCE [LARGE SCALE GENOMIC DNA]</scope>
    <source>
        <strain evidence="2 3">DSM 101730</strain>
    </source>
</reference>
<feature type="region of interest" description="Disordered" evidence="1">
    <location>
        <begin position="36"/>
        <end position="68"/>
    </location>
</feature>
<gene>
    <name evidence="2" type="ORF">HNP73_000382</name>
</gene>
<evidence type="ECO:0000313" key="2">
    <source>
        <dbReference type="EMBL" id="MBB5220461.1"/>
    </source>
</evidence>
<keyword evidence="3" id="KW-1185">Reference proteome</keyword>
<organism evidence="2 3">
    <name type="scientific">Amaricoccus macauensis</name>
    <dbReference type="NCBI Taxonomy" id="57001"/>
    <lineage>
        <taxon>Bacteria</taxon>
        <taxon>Pseudomonadati</taxon>
        <taxon>Pseudomonadota</taxon>
        <taxon>Alphaproteobacteria</taxon>
        <taxon>Rhodobacterales</taxon>
        <taxon>Paracoccaceae</taxon>
        <taxon>Amaricoccus</taxon>
    </lineage>
</organism>
<feature type="compositionally biased region" description="Basic residues" evidence="1">
    <location>
        <begin position="43"/>
        <end position="52"/>
    </location>
</feature>
<dbReference type="Proteomes" id="UP000549457">
    <property type="component" value="Unassembled WGS sequence"/>
</dbReference>